<proteinExistence type="predicted"/>
<keyword evidence="2" id="KW-0808">Transferase</keyword>
<dbReference type="InterPro" id="IPR007472">
    <property type="entry name" value="N-end_Aminoacyl_Trfase_C"/>
</dbReference>
<dbReference type="Proteomes" id="UP000245535">
    <property type="component" value="Unassembled WGS sequence"/>
</dbReference>
<reference evidence="2 3" key="1">
    <citation type="submission" date="2018-03" db="EMBL/GenBank/DDBJ databases">
        <title>Genomic Encyclopedia of Archaeal and Bacterial Type Strains, Phase II (KMG-II): from individual species to whole genera.</title>
        <authorList>
            <person name="Goeker M."/>
        </authorList>
    </citation>
    <scope>NUCLEOTIDE SEQUENCE [LARGE SCALE GENOMIC DNA]</scope>
    <source>
        <strain evidence="2 3">DSM 28229</strain>
    </source>
</reference>
<dbReference type="Gene3D" id="3.40.630.30">
    <property type="match status" value="1"/>
</dbReference>
<gene>
    <name evidence="2" type="ORF">BC781_1011047</name>
</gene>
<dbReference type="OrthoDB" id="9782022at2"/>
<keyword evidence="3" id="KW-1185">Reference proteome</keyword>
<dbReference type="Pfam" id="PF04377">
    <property type="entry name" value="ATE_C"/>
    <property type="match status" value="1"/>
</dbReference>
<comment type="caution">
    <text evidence="2">The sequence shown here is derived from an EMBL/GenBank/DDBJ whole genome shotgun (WGS) entry which is preliminary data.</text>
</comment>
<evidence type="ECO:0000313" key="2">
    <source>
        <dbReference type="EMBL" id="PWJ44676.1"/>
    </source>
</evidence>
<dbReference type="GO" id="GO:0004057">
    <property type="term" value="F:arginyl-tRNA--protein transferase activity"/>
    <property type="evidence" value="ECO:0007669"/>
    <property type="project" value="InterPro"/>
</dbReference>
<organism evidence="2 3">
    <name type="scientific">Sediminitomix flava</name>
    <dbReference type="NCBI Taxonomy" id="379075"/>
    <lineage>
        <taxon>Bacteria</taxon>
        <taxon>Pseudomonadati</taxon>
        <taxon>Bacteroidota</taxon>
        <taxon>Cytophagia</taxon>
        <taxon>Cytophagales</taxon>
        <taxon>Flammeovirgaceae</taxon>
        <taxon>Sediminitomix</taxon>
    </lineage>
</organism>
<dbReference type="EMBL" id="QGDO01000001">
    <property type="protein sequence ID" value="PWJ44676.1"/>
    <property type="molecule type" value="Genomic_DNA"/>
</dbReference>
<protein>
    <submittedName>
        <fullName evidence="2">Arginyl-tRNA--protein-N-Asp/Glu arginylyltransferase</fullName>
    </submittedName>
</protein>
<dbReference type="RefSeq" id="WP_109616151.1">
    <property type="nucleotide sequence ID" value="NZ_QGDO01000001.1"/>
</dbReference>
<dbReference type="AlphaFoldDB" id="A0A315ZGG0"/>
<evidence type="ECO:0000259" key="1">
    <source>
        <dbReference type="Pfam" id="PF04377"/>
    </source>
</evidence>
<evidence type="ECO:0000313" key="3">
    <source>
        <dbReference type="Proteomes" id="UP000245535"/>
    </source>
</evidence>
<dbReference type="SUPFAM" id="SSF55729">
    <property type="entry name" value="Acyl-CoA N-acyltransferases (Nat)"/>
    <property type="match status" value="1"/>
</dbReference>
<name>A0A315ZGG0_SEDFL</name>
<dbReference type="InterPro" id="IPR016181">
    <property type="entry name" value="Acyl_CoA_acyltransferase"/>
</dbReference>
<sequence length="420" mass="50079">MIAELYKPIHITPKDLDDFLASGGTRDGGYLNRLEIVYYDNQLCTIIPLRINIAEFEFSKSQRKLLRRNDKKYKTIIRSAVINKEKEALYQQHKVRFKDFQSDSILWFFESPIDGFKLPIDTQELVLLNEDKELIACSFFDKGLTSMYSILGLYDQSYHRDSLGIYTMLKEIEYAQKNGLKYYYIGYVFDRPSLFDYKLNFTGVKGYLWKEDKWFNWGEIDLTQTLGEVIREKLLELKDLLFQKFSNIHPHFNGRFFYDYLINKSEHVISLPFLFYLKVEIGNCPHVYAIGYDHYKKVFWVAFDELIERIQYFDLAEDVLNYLLTKNSHILKEEVLVSEKLEAVFSKLHFDIVKKYDKSLEEGFIRYNISHLDKELSLQYNISDFEYYLFIETEFSEIDPIYVGNSTEKVINLIRDFFYA</sequence>
<accession>A0A315ZGG0</accession>
<feature type="domain" description="N-end rule aminoacyl transferase C-terminal" evidence="1">
    <location>
        <begin position="92"/>
        <end position="203"/>
    </location>
</feature>